<feature type="domain" description="NADP-dependent oxidoreductase" evidence="2">
    <location>
        <begin position="86"/>
        <end position="163"/>
    </location>
</feature>
<evidence type="ECO:0000313" key="3">
    <source>
        <dbReference type="EMBL" id="EDY33201.1"/>
    </source>
</evidence>
<dbReference type="eggNOG" id="COG0667">
    <property type="taxonomic scope" value="Bacteria"/>
</dbReference>
<proteinExistence type="predicted"/>
<dbReference type="Gene3D" id="3.20.20.100">
    <property type="entry name" value="NADP-dependent oxidoreductase domain"/>
    <property type="match status" value="1"/>
</dbReference>
<evidence type="ECO:0000313" key="4">
    <source>
        <dbReference type="Proteomes" id="UP000003254"/>
    </source>
</evidence>
<keyword evidence="4" id="KW-1185">Reference proteome</keyword>
<gene>
    <name evidence="3" type="ORF">RUMLAC_00956</name>
</gene>
<comment type="caution">
    <text evidence="3">The sequence shown here is derived from an EMBL/GenBank/DDBJ whole genome shotgun (WGS) entry which is preliminary data.</text>
</comment>
<dbReference type="AlphaFoldDB" id="B5CNC0"/>
<protein>
    <recommendedName>
        <fullName evidence="2">NADP-dependent oxidoreductase domain-containing protein</fullName>
    </recommendedName>
</protein>
<dbReference type="InterPro" id="IPR050791">
    <property type="entry name" value="Aldo-Keto_reductase"/>
</dbReference>
<dbReference type="PANTHER" id="PTHR43625">
    <property type="entry name" value="AFLATOXIN B1 ALDEHYDE REDUCTASE"/>
    <property type="match status" value="1"/>
</dbReference>
<dbReference type="HOGENOM" id="CLU_127126_0_0_9"/>
<dbReference type="InterPro" id="IPR036812">
    <property type="entry name" value="NAD(P)_OxRdtase_dom_sf"/>
</dbReference>
<dbReference type="Proteomes" id="UP000003254">
    <property type="component" value="Unassembled WGS sequence"/>
</dbReference>
<keyword evidence="1" id="KW-0560">Oxidoreductase</keyword>
<reference evidence="3 4" key="1">
    <citation type="submission" date="2008-08" db="EMBL/GenBank/DDBJ databases">
        <title>Draft genome sequence of Ruminococcus lactaris ATCC 29176.</title>
        <authorList>
            <person name="Sudarsanam P."/>
            <person name="Ley R."/>
            <person name="Guruge J."/>
            <person name="Turnbaugh P.J."/>
            <person name="Mahowald M."/>
            <person name="Liep D."/>
            <person name="Gordon J."/>
        </authorList>
    </citation>
    <scope>NUCLEOTIDE SEQUENCE [LARGE SCALE GENOMIC DNA]</scope>
    <source>
        <strain evidence="3 4">ATCC 29176</strain>
    </source>
</reference>
<dbReference type="InterPro" id="IPR023210">
    <property type="entry name" value="NADP_OxRdtase_dom"/>
</dbReference>
<dbReference type="GeneID" id="77335381"/>
<dbReference type="Pfam" id="PF00248">
    <property type="entry name" value="Aldo_ket_red"/>
    <property type="match status" value="1"/>
</dbReference>
<dbReference type="GO" id="GO:0005737">
    <property type="term" value="C:cytoplasm"/>
    <property type="evidence" value="ECO:0007669"/>
    <property type="project" value="TreeGrafter"/>
</dbReference>
<dbReference type="EMBL" id="ABOU02000028">
    <property type="protein sequence ID" value="EDY33201.1"/>
    <property type="molecule type" value="Genomic_DNA"/>
</dbReference>
<organism evidence="3 4">
    <name type="scientific">[Ruminococcus] lactaris ATCC 29176</name>
    <dbReference type="NCBI Taxonomy" id="471875"/>
    <lineage>
        <taxon>Bacteria</taxon>
        <taxon>Bacillati</taxon>
        <taxon>Bacillota</taxon>
        <taxon>Clostridia</taxon>
        <taxon>Lachnospirales</taxon>
        <taxon>Lachnospiraceae</taxon>
        <taxon>Mediterraneibacter</taxon>
    </lineage>
</organism>
<reference evidence="3 4" key="2">
    <citation type="submission" date="2008-08" db="EMBL/GenBank/DDBJ databases">
        <authorList>
            <person name="Fulton L."/>
            <person name="Clifton S."/>
            <person name="Fulton B."/>
            <person name="Xu J."/>
            <person name="Minx P."/>
            <person name="Pepin K.H."/>
            <person name="Johnson M."/>
            <person name="Bhonagiri V."/>
            <person name="Nash W.E."/>
            <person name="Mardis E.R."/>
            <person name="Wilson R.K."/>
        </authorList>
    </citation>
    <scope>NUCLEOTIDE SEQUENCE [LARGE SCALE GENOMIC DNA]</scope>
    <source>
        <strain evidence="3 4">ATCC 29176</strain>
    </source>
</reference>
<evidence type="ECO:0000259" key="2">
    <source>
        <dbReference type="Pfam" id="PF00248"/>
    </source>
</evidence>
<name>B5CNC0_9FIRM</name>
<accession>B5CNC0</accession>
<dbReference type="SUPFAM" id="SSF51430">
    <property type="entry name" value="NAD(P)-linked oxidoreductase"/>
    <property type="match status" value="1"/>
</dbReference>
<dbReference type="RefSeq" id="WP_005608393.1">
    <property type="nucleotide sequence ID" value="NZ_CP102292.1"/>
</dbReference>
<dbReference type="GO" id="GO:0016491">
    <property type="term" value="F:oxidoreductase activity"/>
    <property type="evidence" value="ECO:0007669"/>
    <property type="project" value="UniProtKB-KW"/>
</dbReference>
<sequence length="182" mass="20480">MESRFFYNVDDKSEPFHNEENVSDDISEALMRGVIRDLRASIKNPQDYTARTDPNVPIEEVAGVMAIQNRCSMMARWHEVLFPVLEEFTAEAMDQNQKLLALPQDMAREKNATLAQLSLAWMLCKKPWIVPIPGTRKLEQLRENAGAADVVLTPSEVSALDDALDTIPMSEVFGGSRIVKKC</sequence>
<evidence type="ECO:0000256" key="1">
    <source>
        <dbReference type="ARBA" id="ARBA00023002"/>
    </source>
</evidence>
<dbReference type="PANTHER" id="PTHR43625:SF77">
    <property type="entry name" value="ALDO-KETO REDUCTASE"/>
    <property type="match status" value="1"/>
</dbReference>